<comment type="caution">
    <text evidence="1">The sequence shown here is derived from an EMBL/GenBank/DDBJ whole genome shotgun (WGS) entry which is preliminary data.</text>
</comment>
<evidence type="ECO:0000313" key="2">
    <source>
        <dbReference type="EMBL" id="CAL6000793.1"/>
    </source>
</evidence>
<keyword evidence="3" id="KW-1185">Reference proteome</keyword>
<sequence length="229" mass="27422">MFVNYEFIHVRLTLRCQKELSFLKLIKWQSIDLTLYYTTIDLELLQGHYNTFKAIYCTFLNIFSTKFICNKMILIRIMTKDSISVHIEYSTQMLQNIQCENLYIIGNADVEYLPASIKELYLYSCKIRLRNTLINLETMKLMYCARFQIRTSQIPLLKQLSVSEYCADKKLLQFKFDITKRQDINQQKFNLLIAIQPLIQENSTKLYFIQNLRILFYNMNVFKLHSGYE</sequence>
<organism evidence="1">
    <name type="scientific">Hexamita inflata</name>
    <dbReference type="NCBI Taxonomy" id="28002"/>
    <lineage>
        <taxon>Eukaryota</taxon>
        <taxon>Metamonada</taxon>
        <taxon>Diplomonadida</taxon>
        <taxon>Hexamitidae</taxon>
        <taxon>Hexamitinae</taxon>
        <taxon>Hexamita</taxon>
    </lineage>
</organism>
<dbReference type="EMBL" id="CATOUU010001125">
    <property type="protein sequence ID" value="CAI9973596.1"/>
    <property type="molecule type" value="Genomic_DNA"/>
</dbReference>
<dbReference type="AlphaFoldDB" id="A0AA86RG92"/>
<evidence type="ECO:0000313" key="3">
    <source>
        <dbReference type="Proteomes" id="UP001642409"/>
    </source>
</evidence>
<proteinExistence type="predicted"/>
<reference evidence="2 3" key="2">
    <citation type="submission" date="2024-07" db="EMBL/GenBank/DDBJ databases">
        <authorList>
            <person name="Akdeniz Z."/>
        </authorList>
    </citation>
    <scope>NUCLEOTIDE SEQUENCE [LARGE SCALE GENOMIC DNA]</scope>
</reference>
<name>A0AA86RG92_9EUKA</name>
<evidence type="ECO:0000313" key="1">
    <source>
        <dbReference type="EMBL" id="CAI9973596.1"/>
    </source>
</evidence>
<accession>A0AA86RG92</accession>
<reference evidence="1" key="1">
    <citation type="submission" date="2023-06" db="EMBL/GenBank/DDBJ databases">
        <authorList>
            <person name="Kurt Z."/>
        </authorList>
    </citation>
    <scope>NUCLEOTIDE SEQUENCE</scope>
</reference>
<gene>
    <name evidence="2" type="ORF">HINF_LOCUS16911</name>
    <name evidence="1" type="ORF">HINF_LOCUS61241</name>
</gene>
<dbReference type="Proteomes" id="UP001642409">
    <property type="component" value="Unassembled WGS sequence"/>
</dbReference>
<protein>
    <submittedName>
        <fullName evidence="2">Hypothetical_protein</fullName>
    </submittedName>
</protein>
<dbReference type="EMBL" id="CAXDID020000042">
    <property type="protein sequence ID" value="CAL6000793.1"/>
    <property type="molecule type" value="Genomic_DNA"/>
</dbReference>